<dbReference type="Proteomes" id="UP000219338">
    <property type="component" value="Unassembled WGS sequence"/>
</dbReference>
<feature type="coiled-coil region" evidence="1">
    <location>
        <begin position="33"/>
        <end position="67"/>
    </location>
</feature>
<dbReference type="STRING" id="47428.A0A284S0S0"/>
<keyword evidence="3" id="KW-1185">Reference proteome</keyword>
<dbReference type="EMBL" id="FUEG01000024">
    <property type="protein sequence ID" value="SJL14536.1"/>
    <property type="molecule type" value="Genomic_DNA"/>
</dbReference>
<evidence type="ECO:0000256" key="1">
    <source>
        <dbReference type="SAM" id="Coils"/>
    </source>
</evidence>
<dbReference type="AlphaFoldDB" id="A0A284S0S0"/>
<reference evidence="3" key="1">
    <citation type="journal article" date="2017" name="Nat. Ecol. Evol.">
        <title>Genome expansion and lineage-specific genetic innovations in the forest pathogenic fungi Armillaria.</title>
        <authorList>
            <person name="Sipos G."/>
            <person name="Prasanna A.N."/>
            <person name="Walter M.C."/>
            <person name="O'Connor E."/>
            <person name="Balint B."/>
            <person name="Krizsan K."/>
            <person name="Kiss B."/>
            <person name="Hess J."/>
            <person name="Varga T."/>
            <person name="Slot J."/>
            <person name="Riley R."/>
            <person name="Boka B."/>
            <person name="Rigling D."/>
            <person name="Barry K."/>
            <person name="Lee J."/>
            <person name="Mihaltcheva S."/>
            <person name="LaButti K."/>
            <person name="Lipzen A."/>
            <person name="Waldron R."/>
            <person name="Moloney N.M."/>
            <person name="Sperisen C."/>
            <person name="Kredics L."/>
            <person name="Vagvoelgyi C."/>
            <person name="Patrignani A."/>
            <person name="Fitzpatrick D."/>
            <person name="Nagy I."/>
            <person name="Doyle S."/>
            <person name="Anderson J.B."/>
            <person name="Grigoriev I.V."/>
            <person name="Gueldener U."/>
            <person name="Muensterkoetter M."/>
            <person name="Nagy L.G."/>
        </authorList>
    </citation>
    <scope>NUCLEOTIDE SEQUENCE [LARGE SCALE GENOMIC DNA]</scope>
    <source>
        <strain evidence="3">C18/9</strain>
    </source>
</reference>
<keyword evidence="1" id="KW-0175">Coiled coil</keyword>
<dbReference type="InterPro" id="IPR032675">
    <property type="entry name" value="LRR_dom_sf"/>
</dbReference>
<sequence length="488" mass="55641">MKDPKISSSELFFKFRELYSPSESDTLAISSVRSQMAKEIDAYDAEIVQIQRNLEKLNRDRDQLKSYADHYGAYSRQSGDCPTTSCFKYLKRLRWRDITIDSPSLWSTIVIRLPTKTYFPLPRWRSIHEVVKLQLLRSGRMPLVIRFMSPKLVIVDDYTLDIITETLVAHRFRFREIRGPARAITRLPSGLLGSLGSLIMEDYMEDSPYYVFDLPNLHTLTIRDGVPIGCFNLPQHVHTLNLEFRPGDVGAVVYNLSRMQNLQSLTVEAYGLCTEEDENYFASLPTLTSLTCRNMYFYTDTLSVFLGSIDAPALTDLTIIGGAIHTHAIASLIRRSRSPLRNLTFITTSYATGIVEGAGFIDIFRAVPDLVSLTIHDFATSDTLSEWLLNELRFDNGHDHLLPKLEHLELAWVMPSVMNPADATMNLIESRHIGCSSYRGRETDVPLKSVALRWPLLRDLAFRRMESTGLQVREVGPIQEITLMSKYQ</sequence>
<dbReference type="OrthoDB" id="3365698at2759"/>
<proteinExistence type="predicted"/>
<name>A0A284S0S0_ARMOS</name>
<gene>
    <name evidence="2" type="ORF">ARMOST_17999</name>
</gene>
<organism evidence="2 3">
    <name type="scientific">Armillaria ostoyae</name>
    <name type="common">Armillaria root rot fungus</name>
    <dbReference type="NCBI Taxonomy" id="47428"/>
    <lineage>
        <taxon>Eukaryota</taxon>
        <taxon>Fungi</taxon>
        <taxon>Dikarya</taxon>
        <taxon>Basidiomycota</taxon>
        <taxon>Agaricomycotina</taxon>
        <taxon>Agaricomycetes</taxon>
        <taxon>Agaricomycetidae</taxon>
        <taxon>Agaricales</taxon>
        <taxon>Marasmiineae</taxon>
        <taxon>Physalacriaceae</taxon>
        <taxon>Armillaria</taxon>
    </lineage>
</organism>
<accession>A0A284S0S0</accession>
<dbReference type="SUPFAM" id="SSF52047">
    <property type="entry name" value="RNI-like"/>
    <property type="match status" value="1"/>
</dbReference>
<evidence type="ECO:0000313" key="2">
    <source>
        <dbReference type="EMBL" id="SJL14536.1"/>
    </source>
</evidence>
<dbReference type="OMA" id="WRDITID"/>
<dbReference type="Gene3D" id="3.80.10.10">
    <property type="entry name" value="Ribonuclease Inhibitor"/>
    <property type="match status" value="1"/>
</dbReference>
<evidence type="ECO:0000313" key="3">
    <source>
        <dbReference type="Proteomes" id="UP000219338"/>
    </source>
</evidence>
<evidence type="ECO:0008006" key="4">
    <source>
        <dbReference type="Google" id="ProtNLM"/>
    </source>
</evidence>
<protein>
    <recommendedName>
        <fullName evidence="4">F-box domain-containing protein</fullName>
    </recommendedName>
</protein>